<dbReference type="Proteomes" id="UP000195437">
    <property type="component" value="Chromosome"/>
</dbReference>
<keyword evidence="3" id="KW-0663">Pyridoxal phosphate</keyword>
<dbReference type="InterPro" id="IPR015421">
    <property type="entry name" value="PyrdxlP-dep_Trfase_major"/>
</dbReference>
<dbReference type="GO" id="GO:0006545">
    <property type="term" value="P:glycine biosynthetic process"/>
    <property type="evidence" value="ECO:0007669"/>
    <property type="project" value="TreeGrafter"/>
</dbReference>
<dbReference type="FunFam" id="3.40.640.10:FF:000030">
    <property type="entry name" value="Low-specificity L-threonine aldolase"/>
    <property type="match status" value="1"/>
</dbReference>
<keyword evidence="8" id="KW-1185">Reference proteome</keyword>
<dbReference type="EMBL" id="CP021434">
    <property type="protein sequence ID" value="ARU63572.1"/>
    <property type="molecule type" value="Genomic_DNA"/>
</dbReference>
<evidence type="ECO:0000256" key="4">
    <source>
        <dbReference type="ARBA" id="ARBA00023239"/>
    </source>
</evidence>
<dbReference type="InterPro" id="IPR015422">
    <property type="entry name" value="PyrdxlP-dep_Trfase_small"/>
</dbReference>
<evidence type="ECO:0000259" key="6">
    <source>
        <dbReference type="Pfam" id="PF01212"/>
    </source>
</evidence>
<evidence type="ECO:0000313" key="7">
    <source>
        <dbReference type="EMBL" id="ARU63572.1"/>
    </source>
</evidence>
<dbReference type="OrthoDB" id="9774495at2"/>
<protein>
    <submittedName>
        <fullName evidence="7">Threonine aldolase</fullName>
    </submittedName>
</protein>
<dbReference type="NCBIfam" id="NF041359">
    <property type="entry name" value="GntG_guanitoxin"/>
    <property type="match status" value="1"/>
</dbReference>
<dbReference type="GO" id="GO:0008732">
    <property type="term" value="F:L-allo-threonine aldolase activity"/>
    <property type="evidence" value="ECO:0007669"/>
    <property type="project" value="TreeGrafter"/>
</dbReference>
<proteinExistence type="inferred from homology"/>
<sequence>MRIDMRSDTMTQPTEAMRKAMYEAEVGDVNAFEDPTVLKLEELAAERLGKEAALLVTSGTQGNQVAILAQTQRGDEIIVEASSHIVMLEGAAQCVLAGVQPRQIPGKRGVMNPKEVKAAIRPFLDPHYPKSAMICVENTHNFHGGVIVPNENLAALQEIAKEHSLRMHMDGARVFNAAIAQGIPVSEITQYVDTVQVCFTKGLSAPIGSILAGDKETINTARHWRKRLGGTLRQAGVVAAPMIVSLTEMVDRLAEDHANAKLLAEGLANIEGVEINVDDIDTNMVYFSMKEDSPLTVRDLVIGCYHEGVLGGMMTPEQVRFVTHKDITTEDIHKALEVINRVVRSKVTA</sequence>
<comment type="cofactor">
    <cofactor evidence="1">
        <name>pyridoxal 5'-phosphate</name>
        <dbReference type="ChEBI" id="CHEBI:597326"/>
    </cofactor>
</comment>
<gene>
    <name evidence="7" type="ORF">CBW65_23085</name>
</gene>
<keyword evidence="4" id="KW-0456">Lyase</keyword>
<dbReference type="Gene3D" id="3.40.640.10">
    <property type="entry name" value="Type I PLP-dependent aspartate aminotransferase-like (Major domain)"/>
    <property type="match status" value="1"/>
</dbReference>
<dbReference type="InterPro" id="IPR015424">
    <property type="entry name" value="PyrdxlP-dep_Trfase"/>
</dbReference>
<evidence type="ECO:0000256" key="1">
    <source>
        <dbReference type="ARBA" id="ARBA00001933"/>
    </source>
</evidence>
<comment type="similarity">
    <text evidence="2">Belongs to the threonine aldolase family.</text>
</comment>
<dbReference type="Gene3D" id="3.90.1150.10">
    <property type="entry name" value="Aspartate Aminotransferase, domain 1"/>
    <property type="match status" value="1"/>
</dbReference>
<dbReference type="AlphaFoldDB" id="A0A1Y0ISF0"/>
<dbReference type="GO" id="GO:0006567">
    <property type="term" value="P:L-threonine catabolic process"/>
    <property type="evidence" value="ECO:0007669"/>
    <property type="project" value="TreeGrafter"/>
</dbReference>
<dbReference type="RefSeq" id="WP_087458908.1">
    <property type="nucleotide sequence ID" value="NZ_CP021434.1"/>
</dbReference>
<dbReference type="GO" id="GO:0005829">
    <property type="term" value="C:cytosol"/>
    <property type="evidence" value="ECO:0007669"/>
    <property type="project" value="TreeGrafter"/>
</dbReference>
<dbReference type="KEGG" id="tum:CBW65_23085"/>
<dbReference type="FunFam" id="3.90.1150.10:FF:000041">
    <property type="entry name" value="Low-specificity L-threonine aldolase"/>
    <property type="match status" value="1"/>
</dbReference>
<dbReference type="PIRSF" id="PIRSF017617">
    <property type="entry name" value="Thr_aldolase"/>
    <property type="match status" value="1"/>
</dbReference>
<dbReference type="CDD" id="cd06502">
    <property type="entry name" value="TA_like"/>
    <property type="match status" value="1"/>
</dbReference>
<dbReference type="PANTHER" id="PTHR48097:SF9">
    <property type="entry name" value="L-THREONINE ALDOLASE"/>
    <property type="match status" value="1"/>
</dbReference>
<evidence type="ECO:0000256" key="3">
    <source>
        <dbReference type="ARBA" id="ARBA00022898"/>
    </source>
</evidence>
<feature type="modified residue" description="N6-(pyridoxal phosphate)lysine" evidence="5">
    <location>
        <position position="201"/>
    </location>
</feature>
<dbReference type="SUPFAM" id="SSF53383">
    <property type="entry name" value="PLP-dependent transferases"/>
    <property type="match status" value="1"/>
</dbReference>
<dbReference type="InterPro" id="IPR023603">
    <property type="entry name" value="Low_specificity_L-TA-like"/>
</dbReference>
<feature type="domain" description="Aromatic amino acid beta-eliminating lyase/threonine aldolase" evidence="6">
    <location>
        <begin position="4"/>
        <end position="288"/>
    </location>
</feature>
<name>A0A1Y0ISF0_9BACL</name>
<evidence type="ECO:0000256" key="5">
    <source>
        <dbReference type="PIRSR" id="PIRSR017617-1"/>
    </source>
</evidence>
<dbReference type="InterPro" id="IPR001597">
    <property type="entry name" value="ArAA_b-elim_lyase/Thr_aldolase"/>
</dbReference>
<reference evidence="8" key="1">
    <citation type="submission" date="2017-05" db="EMBL/GenBank/DDBJ databases">
        <authorList>
            <person name="Sung H."/>
        </authorList>
    </citation>
    <scope>NUCLEOTIDE SEQUENCE [LARGE SCALE GENOMIC DNA]</scope>
    <source>
        <strain evidence="8">AR23208</strain>
    </source>
</reference>
<evidence type="ECO:0000256" key="2">
    <source>
        <dbReference type="ARBA" id="ARBA00006966"/>
    </source>
</evidence>
<dbReference type="Pfam" id="PF01212">
    <property type="entry name" value="Beta_elim_lyase"/>
    <property type="match status" value="1"/>
</dbReference>
<organism evidence="7 8">
    <name type="scientific">Tumebacillus avium</name>
    <dbReference type="NCBI Taxonomy" id="1903704"/>
    <lineage>
        <taxon>Bacteria</taxon>
        <taxon>Bacillati</taxon>
        <taxon>Bacillota</taxon>
        <taxon>Bacilli</taxon>
        <taxon>Bacillales</taxon>
        <taxon>Alicyclobacillaceae</taxon>
        <taxon>Tumebacillus</taxon>
    </lineage>
</organism>
<dbReference type="PANTHER" id="PTHR48097">
    <property type="entry name" value="L-THREONINE ALDOLASE-RELATED"/>
    <property type="match status" value="1"/>
</dbReference>
<accession>A0A1Y0ISF0</accession>
<evidence type="ECO:0000313" key="8">
    <source>
        <dbReference type="Proteomes" id="UP000195437"/>
    </source>
</evidence>